<dbReference type="InterPro" id="IPR046819">
    <property type="entry name" value="MmeI_hel"/>
</dbReference>
<dbReference type="Pfam" id="PF20467">
    <property type="entry name" value="MmeI_C"/>
    <property type="match status" value="1"/>
</dbReference>
<dbReference type="Pfam" id="PF20466">
    <property type="entry name" value="MmeI_TRD"/>
    <property type="match status" value="1"/>
</dbReference>
<evidence type="ECO:0000259" key="8">
    <source>
        <dbReference type="Pfam" id="PF20467"/>
    </source>
</evidence>
<dbReference type="SUPFAM" id="SSF53335">
    <property type="entry name" value="S-adenosyl-L-methionine-dependent methyltransferases"/>
    <property type="match status" value="1"/>
</dbReference>
<dbReference type="InterPro" id="IPR050953">
    <property type="entry name" value="N4_N6_ade-DNA_methylase"/>
</dbReference>
<reference evidence="11" key="1">
    <citation type="submission" date="2016-01" db="EMBL/GenBank/DDBJ databases">
        <authorList>
            <person name="Mitreva M."/>
            <person name="Pepin K.H."/>
            <person name="Mihindukulasuriya K.A."/>
            <person name="Fulton R."/>
            <person name="Fronick C."/>
            <person name="O'Laughlin M."/>
            <person name="Miner T."/>
            <person name="Herter B."/>
            <person name="Rosa B.A."/>
            <person name="Cordes M."/>
            <person name="Tomlinson C."/>
            <person name="Wollam A."/>
            <person name="Palsikar V.B."/>
            <person name="Mardis E.R."/>
            <person name="Wilson R.K."/>
        </authorList>
    </citation>
    <scope>NUCLEOTIDE SEQUENCE [LARGE SCALE GENOMIC DNA]</scope>
    <source>
        <strain evidence="11">MJR7757B</strain>
    </source>
</reference>
<dbReference type="InterPro" id="IPR046816">
    <property type="entry name" value="MmeI_Mtase"/>
</dbReference>
<comment type="caution">
    <text evidence="10">The sequence shown here is derived from an EMBL/GenBank/DDBJ whole genome shotgun (WGS) entry which is preliminary data.</text>
</comment>
<keyword evidence="2" id="KW-0489">Methyltransferase</keyword>
<dbReference type="InterPro" id="IPR029063">
    <property type="entry name" value="SAM-dependent_MTases_sf"/>
</dbReference>
<dbReference type="InterPro" id="IPR046817">
    <property type="entry name" value="MmeI_N"/>
</dbReference>
<dbReference type="PATRIC" id="fig|851.8.peg.1750"/>
<feature type="domain" description="MmeI-like helicase spacer" evidence="6">
    <location>
        <begin position="173"/>
        <end position="247"/>
    </location>
</feature>
<organism evidence="10 11">
    <name type="scientific">Fusobacterium nucleatum</name>
    <dbReference type="NCBI Taxonomy" id="851"/>
    <lineage>
        <taxon>Bacteria</taxon>
        <taxon>Fusobacteriati</taxon>
        <taxon>Fusobacteriota</taxon>
        <taxon>Fusobacteriia</taxon>
        <taxon>Fusobacteriales</taxon>
        <taxon>Fusobacteriaceae</taxon>
        <taxon>Fusobacterium</taxon>
    </lineage>
</organism>
<protein>
    <recommendedName>
        <fullName evidence="1">site-specific DNA-methyltransferase (adenine-specific)</fullName>
        <ecNumber evidence="1">2.1.1.72</ecNumber>
    </recommendedName>
</protein>
<keyword evidence="11" id="KW-1185">Reference proteome</keyword>
<keyword evidence="3" id="KW-0808">Transferase</keyword>
<gene>
    <name evidence="10" type="ORF">HMPREF3221_01738</name>
</gene>
<dbReference type="PANTHER" id="PTHR33841">
    <property type="entry name" value="DNA METHYLTRANSFERASE YEEA-RELATED"/>
    <property type="match status" value="1"/>
</dbReference>
<dbReference type="GO" id="GO:0032259">
    <property type="term" value="P:methylation"/>
    <property type="evidence" value="ECO:0007669"/>
    <property type="project" value="UniProtKB-KW"/>
</dbReference>
<evidence type="ECO:0000259" key="5">
    <source>
        <dbReference type="Pfam" id="PF20464"/>
    </source>
</evidence>
<dbReference type="Pfam" id="PF20473">
    <property type="entry name" value="MmeI_Mtase"/>
    <property type="match status" value="1"/>
</dbReference>
<dbReference type="GO" id="GO:0009007">
    <property type="term" value="F:site-specific DNA-methyltransferase (adenine-specific) activity"/>
    <property type="evidence" value="ECO:0007669"/>
    <property type="project" value="UniProtKB-EC"/>
</dbReference>
<evidence type="ECO:0000256" key="2">
    <source>
        <dbReference type="ARBA" id="ARBA00022603"/>
    </source>
</evidence>
<evidence type="ECO:0000313" key="10">
    <source>
        <dbReference type="EMBL" id="KXA18687.1"/>
    </source>
</evidence>
<dbReference type="Pfam" id="PF20465">
    <property type="entry name" value="MmeI_hel"/>
    <property type="match status" value="1"/>
</dbReference>
<dbReference type="EMBL" id="LRPY01000169">
    <property type="protein sequence ID" value="KXA18687.1"/>
    <property type="molecule type" value="Genomic_DNA"/>
</dbReference>
<feature type="domain" description="MmeI-like DNA-methyltransferase" evidence="9">
    <location>
        <begin position="335"/>
        <end position="591"/>
    </location>
</feature>
<evidence type="ECO:0000259" key="9">
    <source>
        <dbReference type="Pfam" id="PF20473"/>
    </source>
</evidence>
<evidence type="ECO:0000256" key="1">
    <source>
        <dbReference type="ARBA" id="ARBA00011900"/>
    </source>
</evidence>
<feature type="domain" description="MmeI-like C-terminal" evidence="8">
    <location>
        <begin position="820"/>
        <end position="901"/>
    </location>
</feature>
<accession>A0A133NQZ0</accession>
<dbReference type="AlphaFoldDB" id="A0A133NQZ0"/>
<evidence type="ECO:0000256" key="3">
    <source>
        <dbReference type="ARBA" id="ARBA00022679"/>
    </source>
</evidence>
<evidence type="ECO:0000259" key="7">
    <source>
        <dbReference type="Pfam" id="PF20466"/>
    </source>
</evidence>
<comment type="catalytic activity">
    <reaction evidence="4">
        <text>a 2'-deoxyadenosine in DNA + S-adenosyl-L-methionine = an N(6)-methyl-2'-deoxyadenosine in DNA + S-adenosyl-L-homocysteine + H(+)</text>
        <dbReference type="Rhea" id="RHEA:15197"/>
        <dbReference type="Rhea" id="RHEA-COMP:12418"/>
        <dbReference type="Rhea" id="RHEA-COMP:12419"/>
        <dbReference type="ChEBI" id="CHEBI:15378"/>
        <dbReference type="ChEBI" id="CHEBI:57856"/>
        <dbReference type="ChEBI" id="CHEBI:59789"/>
        <dbReference type="ChEBI" id="CHEBI:90615"/>
        <dbReference type="ChEBI" id="CHEBI:90616"/>
        <dbReference type="EC" id="2.1.1.72"/>
    </reaction>
</comment>
<evidence type="ECO:0000256" key="4">
    <source>
        <dbReference type="ARBA" id="ARBA00047942"/>
    </source>
</evidence>
<evidence type="ECO:0000259" key="6">
    <source>
        <dbReference type="Pfam" id="PF20465"/>
    </source>
</evidence>
<dbReference type="PANTHER" id="PTHR33841:SF1">
    <property type="entry name" value="DNA METHYLTRANSFERASE A"/>
    <property type="match status" value="1"/>
</dbReference>
<sequence>MNKIMGGKMLIELEDKIIELIENLDKDKFIFNFLSLYDFPKTTITKLEKGINNISKNENEIYLKNKLFFRKVEDDILKNYIEIETSIAEIKTKPRYIIVTDFEKLLAKDTKTEESLDIDFKELPKYYSFFLAWNNIEKIDYEKENPLDIKATERFSKIYDELIKNNINIDNKSLNLFLIRIIFCLFAEDTEMFEKGSFTNDLKTLTSVDGRDFNDVIALIFEKLSKLNMDVKYEYLKKYPYVNGNLFSEEHKKMNFNSNLRKLIIDAGELLDWGKVNPDILGSMLQAVANSETRSTLGMHYTSVPNIMKVIKPLFLDELYSEFFAIKDSDLKESTKLEKLEKLLDRIGKMKFFDPACGSGNFLIIAYKELRRLEIEIYELIVFIKQKTFIYEPSIKLSQFYGIEIDDFAHDVAMLSLWIADHQMNIELKERLQNAFRNTLPLQKVGAIRCANSLKIDWNEVCPHTKDEEVFIFGNPPYLGYFLIDKEQKKDIENVLKDVKNHKKLDYIASWFYLGAKYIEGTNSDLAFVSTNSICQGEQVAYLWKPLLNMVDISFAYTSFKWKNNAKHNAGVTVIIVGLKDKNKQKTKKIYIESENEEFSKKEVKNINPYLADGENIIIENRLENMNRDFPKMFLGNLPRDGGNLIIEKYDYDEIIFNNSEIKKYIKKYIGSQEFISSTYRYCIWLNKDEYEKIRDNSFIKDRVEKVKKFRLESTREATKKLAETSYSFAEVRHKEGNTIIVPSVSSENRLYVPMGFIYEDTIISNRAMAIYDAPIWLLAILQSKMHLIWLDSVGGKLKTDYNYSIGLVYNTFPVPKLSEKMKERLEEAIIDIIDFRDENGGTLAELYGSPLAEKNPKPMNEELLNLHKYLDKVVDSIYSEKEFKNDEERLALLLKMYKEKMEGKDGR</sequence>
<dbReference type="InterPro" id="IPR046820">
    <property type="entry name" value="MmeI_TRD"/>
</dbReference>
<evidence type="ECO:0000313" key="11">
    <source>
        <dbReference type="Proteomes" id="UP000070401"/>
    </source>
</evidence>
<dbReference type="Proteomes" id="UP000070401">
    <property type="component" value="Unassembled WGS sequence"/>
</dbReference>
<feature type="domain" description="MmeI-like N-terminal" evidence="5">
    <location>
        <begin position="23"/>
        <end position="164"/>
    </location>
</feature>
<name>A0A133NQZ0_FUSNU</name>
<dbReference type="Pfam" id="PF20464">
    <property type="entry name" value="MmeI_N"/>
    <property type="match status" value="1"/>
</dbReference>
<proteinExistence type="predicted"/>
<dbReference type="EC" id="2.1.1.72" evidence="1"/>
<dbReference type="Gene3D" id="3.40.50.150">
    <property type="entry name" value="Vaccinia Virus protein VP39"/>
    <property type="match status" value="1"/>
</dbReference>
<dbReference type="REBASE" id="169897">
    <property type="entry name" value="Fnu7757BORF1738P"/>
</dbReference>
<dbReference type="InterPro" id="IPR046818">
    <property type="entry name" value="MmeI_C"/>
</dbReference>
<feature type="domain" description="MmeI-like target recognition" evidence="7">
    <location>
        <begin position="613"/>
        <end position="818"/>
    </location>
</feature>